<keyword evidence="3" id="KW-1185">Reference proteome</keyword>
<organism evidence="2 3">
    <name type="scientific">Favolaschia claudopus</name>
    <dbReference type="NCBI Taxonomy" id="2862362"/>
    <lineage>
        <taxon>Eukaryota</taxon>
        <taxon>Fungi</taxon>
        <taxon>Dikarya</taxon>
        <taxon>Basidiomycota</taxon>
        <taxon>Agaricomycotina</taxon>
        <taxon>Agaricomycetes</taxon>
        <taxon>Agaricomycetidae</taxon>
        <taxon>Agaricales</taxon>
        <taxon>Marasmiineae</taxon>
        <taxon>Mycenaceae</taxon>
        <taxon>Favolaschia</taxon>
    </lineage>
</organism>
<comment type="caution">
    <text evidence="2">The sequence shown here is derived from an EMBL/GenBank/DDBJ whole genome shotgun (WGS) entry which is preliminary data.</text>
</comment>
<dbReference type="Proteomes" id="UP001362999">
    <property type="component" value="Unassembled WGS sequence"/>
</dbReference>
<feature type="non-terminal residue" evidence="2">
    <location>
        <position position="117"/>
    </location>
</feature>
<evidence type="ECO:0000313" key="3">
    <source>
        <dbReference type="Proteomes" id="UP001362999"/>
    </source>
</evidence>
<evidence type="ECO:0008006" key="4">
    <source>
        <dbReference type="Google" id="ProtNLM"/>
    </source>
</evidence>
<proteinExistence type="predicted"/>
<evidence type="ECO:0000313" key="2">
    <source>
        <dbReference type="EMBL" id="KAK7015812.1"/>
    </source>
</evidence>
<name>A0AAW0ASM1_9AGAR</name>
<keyword evidence="1" id="KW-0732">Signal</keyword>
<gene>
    <name evidence="2" type="ORF">R3P38DRAFT_2996400</name>
</gene>
<protein>
    <recommendedName>
        <fullName evidence="4">Secreted protein</fullName>
    </recommendedName>
</protein>
<evidence type="ECO:0000256" key="1">
    <source>
        <dbReference type="SAM" id="SignalP"/>
    </source>
</evidence>
<feature type="signal peptide" evidence="1">
    <location>
        <begin position="1"/>
        <end position="22"/>
    </location>
</feature>
<dbReference type="EMBL" id="JAWWNJ010000053">
    <property type="protein sequence ID" value="KAK7015812.1"/>
    <property type="molecule type" value="Genomic_DNA"/>
</dbReference>
<sequence length="117" mass="12725">MSRRTLFLISRALLFLMRRVSLIPSPTLECLMHTALSRASVSFSSPCAMSPSCLHFSPAYGTFCVCRRIIFFTLADGPPFSSHATVYLSRTALLMRVGASSSSSPRATAPSSFSHTT</sequence>
<accession>A0AAW0ASM1</accession>
<reference evidence="2 3" key="1">
    <citation type="journal article" date="2024" name="J Genomics">
        <title>Draft genome sequencing and assembly of Favolaschia claudopus CIRM-BRFM 2984 isolated from oak limbs.</title>
        <authorList>
            <person name="Navarro D."/>
            <person name="Drula E."/>
            <person name="Chaduli D."/>
            <person name="Cazenave R."/>
            <person name="Ahrendt S."/>
            <person name="Wang J."/>
            <person name="Lipzen A."/>
            <person name="Daum C."/>
            <person name="Barry K."/>
            <person name="Grigoriev I.V."/>
            <person name="Favel A."/>
            <person name="Rosso M.N."/>
            <person name="Martin F."/>
        </authorList>
    </citation>
    <scope>NUCLEOTIDE SEQUENCE [LARGE SCALE GENOMIC DNA]</scope>
    <source>
        <strain evidence="2 3">CIRM-BRFM 2984</strain>
    </source>
</reference>
<feature type="chain" id="PRO_5043664961" description="Secreted protein" evidence="1">
    <location>
        <begin position="23"/>
        <end position="117"/>
    </location>
</feature>
<dbReference type="AlphaFoldDB" id="A0AAW0ASM1"/>